<gene>
    <name evidence="1" type="ORF">JUGLONE_174</name>
</gene>
<protein>
    <submittedName>
        <fullName evidence="1">Uncharacterized protein</fullName>
    </submittedName>
</protein>
<sequence>MNIKMDTDGIKIIEVGTVTGESASTSYELTLVLPGKVSQLKFGEKPKEELVKQLIELTGAYKATLQEVKTTTTEYKGKTDILFHVKNPEVWKTGWMLENAETIKGGFINGN</sequence>
<name>A0A143FIB8_9CAUD</name>
<dbReference type="EMBL" id="KU737345">
    <property type="protein sequence ID" value="AMW61699.1"/>
    <property type="molecule type" value="Genomic_DNA"/>
</dbReference>
<accession>A0A143FIB8</accession>
<evidence type="ECO:0000313" key="2">
    <source>
        <dbReference type="Proteomes" id="UP000225977"/>
    </source>
</evidence>
<reference evidence="2" key="1">
    <citation type="submission" date="2016-02" db="EMBL/GenBank/DDBJ databases">
        <authorList>
            <person name="Mokah H."/>
            <person name="Prakash A."/>
            <person name="Horton L."/>
            <person name="Cochran E."/>
            <person name="Foltz S."/>
            <person name="Olszewski N."/>
            <person name="Jeyasankar M."/>
            <person name="Sehgal N."/>
            <person name="Miller A."/>
            <person name="Luong A."/>
            <person name="Miller R."/>
            <person name="Afzal A."/>
            <person name="Dandamudi K."/>
            <person name="Yoo S."/>
            <person name="Shi R."/>
            <person name="Carvalho R."/>
            <person name="Koparde V.N."/>
            <person name="Lee V."/>
            <person name="Buck G."/>
            <person name="Serrano M.G."/>
            <person name="Johnson A."/>
        </authorList>
    </citation>
    <scope>NUCLEOTIDE SEQUENCE [LARGE SCALE GENOMIC DNA]</scope>
</reference>
<organism evidence="1 2">
    <name type="scientific">Bacillus phage Juglone</name>
    <dbReference type="NCBI Taxonomy" id="1805949"/>
    <lineage>
        <taxon>Viruses</taxon>
        <taxon>Duplodnaviria</taxon>
        <taxon>Heunggongvirae</taxon>
        <taxon>Uroviricota</taxon>
        <taxon>Caudoviricetes</taxon>
        <taxon>Herelleviridae</taxon>
        <taxon>Bastillevirinae</taxon>
        <taxon>Bequatrovirus</taxon>
        <taxon>Bequatrovirus troll</taxon>
    </lineage>
</organism>
<evidence type="ECO:0000313" key="1">
    <source>
        <dbReference type="EMBL" id="AMW61699.1"/>
    </source>
</evidence>
<proteinExistence type="predicted"/>
<dbReference type="Proteomes" id="UP000225977">
    <property type="component" value="Segment"/>
</dbReference>